<gene>
    <name evidence="1" type="ORF">OUZ56_016819</name>
</gene>
<comment type="caution">
    <text evidence="1">The sequence shown here is derived from an EMBL/GenBank/DDBJ whole genome shotgun (WGS) entry which is preliminary data.</text>
</comment>
<sequence>MGPYGVAQDAVTSGHVDQREQLQSLVSYKEYLLEKCKTERKIASFLRSTMSSRIFEKFIDQDPKNEMELTADQQIINLENPCFLTEEELLLKEKELSSEEE</sequence>
<reference evidence="1 2" key="1">
    <citation type="journal article" date="2023" name="Nucleic Acids Res.">
        <title>The hologenome of Daphnia magna reveals possible DNA methylation and microbiome-mediated evolution of the host genome.</title>
        <authorList>
            <person name="Chaturvedi A."/>
            <person name="Li X."/>
            <person name="Dhandapani V."/>
            <person name="Marshall H."/>
            <person name="Kissane S."/>
            <person name="Cuenca-Cambronero M."/>
            <person name="Asole G."/>
            <person name="Calvet F."/>
            <person name="Ruiz-Romero M."/>
            <person name="Marangio P."/>
            <person name="Guigo R."/>
            <person name="Rago D."/>
            <person name="Mirbahai L."/>
            <person name="Eastwood N."/>
            <person name="Colbourne J.K."/>
            <person name="Zhou J."/>
            <person name="Mallon E."/>
            <person name="Orsini L."/>
        </authorList>
    </citation>
    <scope>NUCLEOTIDE SEQUENCE [LARGE SCALE GENOMIC DNA]</scope>
    <source>
        <strain evidence="1">LRV0_1</strain>
    </source>
</reference>
<protein>
    <submittedName>
        <fullName evidence="1">Uncharacterized protein</fullName>
    </submittedName>
</protein>
<accession>A0ABR0ARM1</accession>
<evidence type="ECO:0000313" key="2">
    <source>
        <dbReference type="Proteomes" id="UP001234178"/>
    </source>
</evidence>
<name>A0ABR0ARM1_9CRUS</name>
<evidence type="ECO:0000313" key="1">
    <source>
        <dbReference type="EMBL" id="KAK4027772.1"/>
    </source>
</evidence>
<dbReference type="EMBL" id="JAOYFB010000038">
    <property type="protein sequence ID" value="KAK4027772.1"/>
    <property type="molecule type" value="Genomic_DNA"/>
</dbReference>
<keyword evidence="2" id="KW-1185">Reference proteome</keyword>
<proteinExistence type="predicted"/>
<dbReference type="Proteomes" id="UP001234178">
    <property type="component" value="Unassembled WGS sequence"/>
</dbReference>
<organism evidence="1 2">
    <name type="scientific">Daphnia magna</name>
    <dbReference type="NCBI Taxonomy" id="35525"/>
    <lineage>
        <taxon>Eukaryota</taxon>
        <taxon>Metazoa</taxon>
        <taxon>Ecdysozoa</taxon>
        <taxon>Arthropoda</taxon>
        <taxon>Crustacea</taxon>
        <taxon>Branchiopoda</taxon>
        <taxon>Diplostraca</taxon>
        <taxon>Cladocera</taxon>
        <taxon>Anomopoda</taxon>
        <taxon>Daphniidae</taxon>
        <taxon>Daphnia</taxon>
    </lineage>
</organism>